<proteinExistence type="predicted"/>
<dbReference type="HOGENOM" id="CLU_060550_0_0_11"/>
<dbReference type="Proteomes" id="UP000215374">
    <property type="component" value="Chromosome 1"/>
</dbReference>
<gene>
    <name evidence="1" type="ORF">CIMIT_02945</name>
    <name evidence="2" type="ORF">SAMEA4535761_00654</name>
</gene>
<evidence type="ECO:0008006" key="5">
    <source>
        <dbReference type="Google" id="ProtNLM"/>
    </source>
</evidence>
<evidence type="ECO:0000313" key="3">
    <source>
        <dbReference type="Proteomes" id="UP000028780"/>
    </source>
</evidence>
<sequence length="239" mass="25225">MIPEHVVAAFQLEGSGSPLGAPWDFGRKFGNVVVAPASPTAAWSGKTREKLADAIPGLHVARPVRATDGRLVVGGYCANEFVPGAPAARVDEAMAGALLLDEALAPFTPPSPASRTGMWADAERAAWRDFDGDVPVGGLVTAHMDFLACCLFAGKDAPVLSTLVPSVEPRPRGYTAAQVMVDGLLVRAVDAGVIGRWAHVPHLLELAERALKYREITGEATISNVRSEISRVRELIVSA</sequence>
<dbReference type="EMBL" id="CP009211">
    <property type="protein sequence ID" value="AIJ33002.1"/>
    <property type="molecule type" value="Genomic_DNA"/>
</dbReference>
<evidence type="ECO:0000313" key="2">
    <source>
        <dbReference type="EMBL" id="SNV60943.1"/>
    </source>
</evidence>
<reference evidence="2 4" key="2">
    <citation type="submission" date="2017-06" db="EMBL/GenBank/DDBJ databases">
        <authorList>
            <consortium name="Pathogen Informatics"/>
        </authorList>
    </citation>
    <scope>NUCLEOTIDE SEQUENCE [LARGE SCALE GENOMIC DNA]</scope>
    <source>
        <strain evidence="2 4">NCTC13015</strain>
    </source>
</reference>
<dbReference type="EMBL" id="LT906467">
    <property type="protein sequence ID" value="SNV60943.1"/>
    <property type="molecule type" value="Genomic_DNA"/>
</dbReference>
<dbReference type="AlphaFoldDB" id="A0A076NQ19"/>
<organism evidence="1 3">
    <name type="scientific">Corynebacterium imitans</name>
    <dbReference type="NCBI Taxonomy" id="156978"/>
    <lineage>
        <taxon>Bacteria</taxon>
        <taxon>Bacillati</taxon>
        <taxon>Actinomycetota</taxon>
        <taxon>Actinomycetes</taxon>
        <taxon>Mycobacteriales</taxon>
        <taxon>Corynebacteriaceae</taxon>
        <taxon>Corynebacterium</taxon>
    </lineage>
</organism>
<dbReference type="RefSeq" id="WP_084674247.1">
    <property type="nucleotide sequence ID" value="NZ_CP009211.1"/>
</dbReference>
<keyword evidence="3" id="KW-1185">Reference proteome</keyword>
<dbReference type="STRING" id="156978.CIMIT_02945"/>
<protein>
    <recommendedName>
        <fullName evidence="5">TIGR02569 family protein</fullName>
    </recommendedName>
</protein>
<evidence type="ECO:0000313" key="1">
    <source>
        <dbReference type="EMBL" id="AIJ33002.1"/>
    </source>
</evidence>
<accession>A0A076NQ19</accession>
<dbReference type="KEGG" id="cii:CIMIT_02945"/>
<evidence type="ECO:0000313" key="4">
    <source>
        <dbReference type="Proteomes" id="UP000215374"/>
    </source>
</evidence>
<dbReference type="Proteomes" id="UP000028780">
    <property type="component" value="Chromosome"/>
</dbReference>
<name>A0A076NQ19_9CORY</name>
<dbReference type="OrthoDB" id="4427130at2"/>
<dbReference type="eggNOG" id="COG2334">
    <property type="taxonomic scope" value="Bacteria"/>
</dbReference>
<reference evidence="1 3" key="1">
    <citation type="submission" date="2014-08" db="EMBL/GenBank/DDBJ databases">
        <title>Complete genome sequence of Corynebacterium imitans DSM 44264, isolated from a five-month-old boy with suspected pharyngeal diphtheria.</title>
        <authorList>
            <person name="Mollmann S."/>
            <person name="Albersmeier A."/>
            <person name="Ruckert C."/>
            <person name="Tauch A."/>
        </authorList>
    </citation>
    <scope>NUCLEOTIDE SEQUENCE [LARGE SCALE GENOMIC DNA]</scope>
    <source>
        <strain evidence="1 3">DSM 44264</strain>
    </source>
</reference>